<evidence type="ECO:0000256" key="1">
    <source>
        <dbReference type="SAM" id="Coils"/>
    </source>
</evidence>
<comment type="caution">
    <text evidence="2">The sequence shown here is derived from an EMBL/GenBank/DDBJ whole genome shotgun (WGS) entry which is preliminary data.</text>
</comment>
<gene>
    <name evidence="2" type="ORF">Tci_032263</name>
</gene>
<proteinExistence type="predicted"/>
<dbReference type="EMBL" id="BKCJ010004312">
    <property type="protein sequence ID" value="GEU60285.1"/>
    <property type="molecule type" value="Genomic_DNA"/>
</dbReference>
<dbReference type="AlphaFoldDB" id="A0A6L2LJF0"/>
<accession>A0A6L2LJF0</accession>
<keyword evidence="1" id="KW-0175">Coiled coil</keyword>
<evidence type="ECO:0000313" key="2">
    <source>
        <dbReference type="EMBL" id="GEU60285.1"/>
    </source>
</evidence>
<sequence length="296" mass="33237">MAKTINGEAQIHAKVDGKKITVTESSVRRDLRLADEEDIDCLPNSTIFEQLALMGKPKRKDTQVPQPSGPIESVADEVVHKELDNSLVKAVTTTSRLEAEQDNGGGPRCQETIGDTTAQTKFESVSKHSNDSLLARGNTLQSDEDRLKLDELMALCTNLQTRVLDLEKTKTTQHNKIASFKRRVKKLERRNRSRTHKLKRLYKVGLTVKVESSRDEASLSDDASKQGRIKVIDSNKDITLGKGIMIEEPVKPKKKDQIKVDEEVALRLQAEFNEEERLAKEKAQKEQEANIALIET</sequence>
<reference evidence="2" key="1">
    <citation type="journal article" date="2019" name="Sci. Rep.">
        <title>Draft genome of Tanacetum cinerariifolium, the natural source of mosquito coil.</title>
        <authorList>
            <person name="Yamashiro T."/>
            <person name="Shiraishi A."/>
            <person name="Satake H."/>
            <person name="Nakayama K."/>
        </authorList>
    </citation>
    <scope>NUCLEOTIDE SEQUENCE</scope>
</reference>
<protein>
    <submittedName>
        <fullName evidence="2">Uncharacterized protein</fullName>
    </submittedName>
</protein>
<organism evidence="2">
    <name type="scientific">Tanacetum cinerariifolium</name>
    <name type="common">Dalmatian daisy</name>
    <name type="synonym">Chrysanthemum cinerariifolium</name>
    <dbReference type="NCBI Taxonomy" id="118510"/>
    <lineage>
        <taxon>Eukaryota</taxon>
        <taxon>Viridiplantae</taxon>
        <taxon>Streptophyta</taxon>
        <taxon>Embryophyta</taxon>
        <taxon>Tracheophyta</taxon>
        <taxon>Spermatophyta</taxon>
        <taxon>Magnoliopsida</taxon>
        <taxon>eudicotyledons</taxon>
        <taxon>Gunneridae</taxon>
        <taxon>Pentapetalae</taxon>
        <taxon>asterids</taxon>
        <taxon>campanulids</taxon>
        <taxon>Asterales</taxon>
        <taxon>Asteraceae</taxon>
        <taxon>Asteroideae</taxon>
        <taxon>Anthemideae</taxon>
        <taxon>Anthemidinae</taxon>
        <taxon>Tanacetum</taxon>
    </lineage>
</organism>
<feature type="coiled-coil region" evidence="1">
    <location>
        <begin position="149"/>
        <end position="190"/>
    </location>
</feature>
<name>A0A6L2LJF0_TANCI</name>